<name>A0A7X2ZEE4_9BACL</name>
<keyword evidence="4" id="KW-0808">Transferase</keyword>
<dbReference type="EMBL" id="WNZX01000017">
    <property type="protein sequence ID" value="MUG72785.1"/>
    <property type="molecule type" value="Genomic_DNA"/>
</dbReference>
<keyword evidence="8" id="KW-0902">Two-component regulatory system</keyword>
<dbReference type="Pfam" id="PF02518">
    <property type="entry name" value="HATPase_c"/>
    <property type="match status" value="1"/>
</dbReference>
<dbReference type="PANTHER" id="PTHR43065">
    <property type="entry name" value="SENSOR HISTIDINE KINASE"/>
    <property type="match status" value="1"/>
</dbReference>
<keyword evidence="6 10" id="KW-0418">Kinase</keyword>
<dbReference type="AlphaFoldDB" id="A0A7X2ZEE4"/>
<comment type="catalytic activity">
    <reaction evidence="1">
        <text>ATP + protein L-histidine = ADP + protein N-phospho-L-histidine.</text>
        <dbReference type="EC" id="2.7.13.3"/>
    </reaction>
</comment>
<evidence type="ECO:0000313" key="11">
    <source>
        <dbReference type="Proteomes" id="UP000450917"/>
    </source>
</evidence>
<dbReference type="Pfam" id="PF00512">
    <property type="entry name" value="HisKA"/>
    <property type="match status" value="1"/>
</dbReference>
<dbReference type="PANTHER" id="PTHR43065:SF42">
    <property type="entry name" value="TWO-COMPONENT SENSOR PPRA"/>
    <property type="match status" value="1"/>
</dbReference>
<organism evidence="10 11">
    <name type="scientific">Paenibacillus validus</name>
    <dbReference type="NCBI Taxonomy" id="44253"/>
    <lineage>
        <taxon>Bacteria</taxon>
        <taxon>Bacillati</taxon>
        <taxon>Bacillota</taxon>
        <taxon>Bacilli</taxon>
        <taxon>Bacillales</taxon>
        <taxon>Paenibacillaceae</taxon>
        <taxon>Paenibacillus</taxon>
    </lineage>
</organism>
<sequence>MSGKQELIDKLTGIKSSRKSYYSELNAIVEEMKKKNKQLEVINRLTQIHVDKSWEEVSSYLAAQLSQILSFDRFVLTLIDHSDLLFYISEPEAANWSCRFVKRRMVTKTAMSIEEFKKLLKKEIPDHYGTSVCLQYQAGNIYGFLTLLNQEKVEYPQEELELYRRMGEHVRISIENIHLFKDVSEKVNMEAQLIQSAKMAALGEMAAGIAHELNSPLTAILGNVQLLMRDMKDGRPGKMLEDIYQCGLRSKKIIQNLLTFSRQEEYQLETMHLSSLIEDVLGLVGYQLAVSGISIRKEIDPTLPPVRGSRNQIEQVLINLFLNARDAVQGKSNPEVIIGTCLAGSEDRPFVSIYVLDNGVGIEEDYVSQIFNPFFTTKESMKGTGLGLSVSLGIAESHGGKLLVDSRVGEYTRFSLLLPIQENEGGEEYEKGASSR</sequence>
<evidence type="ECO:0000256" key="7">
    <source>
        <dbReference type="ARBA" id="ARBA00022840"/>
    </source>
</evidence>
<dbReference type="Gene3D" id="3.30.450.40">
    <property type="match status" value="1"/>
</dbReference>
<dbReference type="SUPFAM" id="SSF55781">
    <property type="entry name" value="GAF domain-like"/>
    <property type="match status" value="1"/>
</dbReference>
<comment type="caution">
    <text evidence="10">The sequence shown here is derived from an EMBL/GenBank/DDBJ whole genome shotgun (WGS) entry which is preliminary data.</text>
</comment>
<protein>
    <recommendedName>
        <fullName evidence="2">histidine kinase</fullName>
        <ecNumber evidence="2">2.7.13.3</ecNumber>
    </recommendedName>
</protein>
<accession>A0A7X2ZEE4</accession>
<dbReference type="InterPro" id="IPR036097">
    <property type="entry name" value="HisK_dim/P_sf"/>
</dbReference>
<dbReference type="GO" id="GO:0005524">
    <property type="term" value="F:ATP binding"/>
    <property type="evidence" value="ECO:0007669"/>
    <property type="project" value="UniProtKB-KW"/>
</dbReference>
<dbReference type="InterPro" id="IPR005467">
    <property type="entry name" value="His_kinase_dom"/>
</dbReference>
<reference evidence="10 11" key="1">
    <citation type="submission" date="2019-11" db="EMBL/GenBank/DDBJ databases">
        <title>Draft genome sequences of five Paenibacillus species of dairy origin.</title>
        <authorList>
            <person name="Olajide A.M."/>
            <person name="Chen S."/>
            <person name="Lapointe G."/>
        </authorList>
    </citation>
    <scope>NUCLEOTIDE SEQUENCE [LARGE SCALE GENOMIC DNA]</scope>
    <source>
        <strain evidence="10 11">2CS3</strain>
    </source>
</reference>
<evidence type="ECO:0000256" key="3">
    <source>
        <dbReference type="ARBA" id="ARBA00022553"/>
    </source>
</evidence>
<evidence type="ECO:0000256" key="4">
    <source>
        <dbReference type="ARBA" id="ARBA00022679"/>
    </source>
</evidence>
<dbReference type="SUPFAM" id="SSF55874">
    <property type="entry name" value="ATPase domain of HSP90 chaperone/DNA topoisomerase II/histidine kinase"/>
    <property type="match status" value="1"/>
</dbReference>
<dbReference type="Gene3D" id="1.10.287.130">
    <property type="match status" value="1"/>
</dbReference>
<dbReference type="CDD" id="cd00082">
    <property type="entry name" value="HisKA"/>
    <property type="match status" value="1"/>
</dbReference>
<keyword evidence="7" id="KW-0067">ATP-binding</keyword>
<dbReference type="SMART" id="SM00388">
    <property type="entry name" value="HisKA"/>
    <property type="match status" value="1"/>
</dbReference>
<dbReference type="SUPFAM" id="SSF47384">
    <property type="entry name" value="Homodimeric domain of signal transducing histidine kinase"/>
    <property type="match status" value="1"/>
</dbReference>
<dbReference type="InterPro" id="IPR003594">
    <property type="entry name" value="HATPase_dom"/>
</dbReference>
<evidence type="ECO:0000256" key="6">
    <source>
        <dbReference type="ARBA" id="ARBA00022777"/>
    </source>
</evidence>
<dbReference type="Gene3D" id="3.30.565.10">
    <property type="entry name" value="Histidine kinase-like ATPase, C-terminal domain"/>
    <property type="match status" value="1"/>
</dbReference>
<dbReference type="EC" id="2.7.13.3" evidence="2"/>
<proteinExistence type="predicted"/>
<dbReference type="InterPro" id="IPR004358">
    <property type="entry name" value="Sig_transdc_His_kin-like_C"/>
</dbReference>
<dbReference type="InterPro" id="IPR029016">
    <property type="entry name" value="GAF-like_dom_sf"/>
</dbReference>
<keyword evidence="11" id="KW-1185">Reference proteome</keyword>
<evidence type="ECO:0000256" key="8">
    <source>
        <dbReference type="ARBA" id="ARBA00023012"/>
    </source>
</evidence>
<dbReference type="PRINTS" id="PR00344">
    <property type="entry name" value="BCTRLSENSOR"/>
</dbReference>
<keyword evidence="5" id="KW-0547">Nucleotide-binding</keyword>
<evidence type="ECO:0000259" key="9">
    <source>
        <dbReference type="PROSITE" id="PS50109"/>
    </source>
</evidence>
<feature type="domain" description="Histidine kinase" evidence="9">
    <location>
        <begin position="208"/>
        <end position="422"/>
    </location>
</feature>
<dbReference type="RefSeq" id="WP_127609227.1">
    <property type="nucleotide sequence ID" value="NZ_JARTHJ010000107.1"/>
</dbReference>
<gene>
    <name evidence="10" type="ORF">GNP93_19155</name>
</gene>
<dbReference type="Proteomes" id="UP000450917">
    <property type="component" value="Unassembled WGS sequence"/>
</dbReference>
<evidence type="ECO:0000256" key="1">
    <source>
        <dbReference type="ARBA" id="ARBA00000085"/>
    </source>
</evidence>
<dbReference type="GO" id="GO:0000155">
    <property type="term" value="F:phosphorelay sensor kinase activity"/>
    <property type="evidence" value="ECO:0007669"/>
    <property type="project" value="InterPro"/>
</dbReference>
<keyword evidence="3" id="KW-0597">Phosphoprotein</keyword>
<evidence type="ECO:0000256" key="5">
    <source>
        <dbReference type="ARBA" id="ARBA00022741"/>
    </source>
</evidence>
<dbReference type="PROSITE" id="PS50109">
    <property type="entry name" value="HIS_KIN"/>
    <property type="match status" value="1"/>
</dbReference>
<evidence type="ECO:0000313" key="10">
    <source>
        <dbReference type="EMBL" id="MUG72785.1"/>
    </source>
</evidence>
<evidence type="ECO:0000256" key="2">
    <source>
        <dbReference type="ARBA" id="ARBA00012438"/>
    </source>
</evidence>
<dbReference type="InterPro" id="IPR003661">
    <property type="entry name" value="HisK_dim/P_dom"/>
</dbReference>
<dbReference type="SMART" id="SM00387">
    <property type="entry name" value="HATPase_c"/>
    <property type="match status" value="1"/>
</dbReference>
<dbReference type="InterPro" id="IPR036890">
    <property type="entry name" value="HATPase_C_sf"/>
</dbReference>